<protein>
    <recommendedName>
        <fullName evidence="3">CdiI immunity protein domain-containing protein</fullName>
    </recommendedName>
</protein>
<dbReference type="RefSeq" id="WP_191004755.1">
    <property type="nucleotide sequence ID" value="NZ_JACXAD010000007.1"/>
</dbReference>
<organism evidence="1 2">
    <name type="scientific">Hymenobacter montanus</name>
    <dbReference type="NCBI Taxonomy" id="2771359"/>
    <lineage>
        <taxon>Bacteria</taxon>
        <taxon>Pseudomonadati</taxon>
        <taxon>Bacteroidota</taxon>
        <taxon>Cytophagia</taxon>
        <taxon>Cytophagales</taxon>
        <taxon>Hymenobacteraceae</taxon>
        <taxon>Hymenobacter</taxon>
    </lineage>
</organism>
<evidence type="ECO:0000313" key="1">
    <source>
        <dbReference type="EMBL" id="MBD2767941.1"/>
    </source>
</evidence>
<name>A0A927BCH5_9BACT</name>
<evidence type="ECO:0000313" key="2">
    <source>
        <dbReference type="Proteomes" id="UP000612233"/>
    </source>
</evidence>
<proteinExistence type="predicted"/>
<dbReference type="EMBL" id="JACXAD010000007">
    <property type="protein sequence ID" value="MBD2767941.1"/>
    <property type="molecule type" value="Genomic_DNA"/>
</dbReference>
<reference evidence="1" key="1">
    <citation type="submission" date="2020-09" db="EMBL/GenBank/DDBJ databases">
        <authorList>
            <person name="Kim M.K."/>
        </authorList>
    </citation>
    <scope>NUCLEOTIDE SEQUENCE</scope>
    <source>
        <strain evidence="1">BT664</strain>
    </source>
</reference>
<sequence>METYSYLQKIIWQEFSSQYLPDELPLKWEQAFIDQELPDIARRSALRLRHGLKNDHVRELSELLETSSRDPNHSLIQTICDATLIDWADESENWIVLQKVLNLIALNLKQ</sequence>
<dbReference type="Proteomes" id="UP000612233">
    <property type="component" value="Unassembled WGS sequence"/>
</dbReference>
<dbReference type="AlphaFoldDB" id="A0A927BCH5"/>
<evidence type="ECO:0008006" key="3">
    <source>
        <dbReference type="Google" id="ProtNLM"/>
    </source>
</evidence>
<keyword evidence="2" id="KW-1185">Reference proteome</keyword>
<gene>
    <name evidence="1" type="ORF">IC235_08545</name>
</gene>
<comment type="caution">
    <text evidence="1">The sequence shown here is derived from an EMBL/GenBank/DDBJ whole genome shotgun (WGS) entry which is preliminary data.</text>
</comment>
<accession>A0A927BCH5</accession>